<proteinExistence type="predicted"/>
<gene>
    <name evidence="2" type="ORF">CWB96_08025</name>
    <name evidence="1" type="ORF">CWB97_12830</name>
</gene>
<dbReference type="Pfam" id="PF20043">
    <property type="entry name" value="DUF6445"/>
    <property type="match status" value="1"/>
</dbReference>
<dbReference type="Proteomes" id="UP000307706">
    <property type="component" value="Unassembled WGS sequence"/>
</dbReference>
<reference evidence="2" key="3">
    <citation type="submission" date="2019-09" db="EMBL/GenBank/DDBJ databases">
        <title>Co-occurence of chitin degradation, pigmentation and bioactivity in marine Pseudoalteromonas.</title>
        <authorList>
            <person name="Sonnenschein E.C."/>
            <person name="Bech P.K."/>
        </authorList>
    </citation>
    <scope>NUCLEOTIDE SEQUENCE</scope>
    <source>
        <strain evidence="2">S2231</strain>
        <strain evidence="1">S2233</strain>
    </source>
</reference>
<reference evidence="3 4" key="2">
    <citation type="submission" date="2019-06" db="EMBL/GenBank/DDBJ databases">
        <title>Co-occurence of chitin degradation, pigmentation and bioactivity in marine Pseudoalteromonas.</title>
        <authorList>
            <person name="Sonnenschein E.C."/>
            <person name="Bech P.K."/>
        </authorList>
    </citation>
    <scope>NUCLEOTIDE SEQUENCE [LARGE SCALE GENOMIC DNA]</scope>
    <source>
        <strain evidence="4">S2231</strain>
        <strain evidence="3">S2233</strain>
    </source>
</reference>
<dbReference type="OrthoDB" id="4048724at2"/>
<organism evidence="2 4">
    <name type="scientific">Pseudoalteromonas citrea</name>
    <dbReference type="NCBI Taxonomy" id="43655"/>
    <lineage>
        <taxon>Bacteria</taxon>
        <taxon>Pseudomonadati</taxon>
        <taxon>Pseudomonadota</taxon>
        <taxon>Gammaproteobacteria</taxon>
        <taxon>Alteromonadales</taxon>
        <taxon>Pseudoalteromonadaceae</taxon>
        <taxon>Pseudoalteromonas</taxon>
    </lineage>
</organism>
<dbReference type="EMBL" id="PNCL01000032">
    <property type="protein sequence ID" value="TMP59988.1"/>
    <property type="molecule type" value="Genomic_DNA"/>
</dbReference>
<evidence type="ECO:0000313" key="4">
    <source>
        <dbReference type="Proteomes" id="UP000307706"/>
    </source>
</evidence>
<dbReference type="EMBL" id="PNCK01000045">
    <property type="protein sequence ID" value="TMP41989.1"/>
    <property type="molecule type" value="Genomic_DNA"/>
</dbReference>
<evidence type="ECO:0000313" key="3">
    <source>
        <dbReference type="Proteomes" id="UP000305730"/>
    </source>
</evidence>
<dbReference type="Proteomes" id="UP000305730">
    <property type="component" value="Unassembled WGS sequence"/>
</dbReference>
<keyword evidence="3" id="KW-1185">Reference proteome</keyword>
<evidence type="ECO:0000313" key="1">
    <source>
        <dbReference type="EMBL" id="TMP41989.1"/>
    </source>
</evidence>
<evidence type="ECO:0000313" key="2">
    <source>
        <dbReference type="EMBL" id="TMP59988.1"/>
    </source>
</evidence>
<comment type="caution">
    <text evidence="2">The sequence shown here is derived from an EMBL/GenBank/DDBJ whole genome shotgun (WGS) entry which is preliminary data.</text>
</comment>
<sequence length="242" mass="27932">MKGFVIDEAPKFGIEINPNCQVELIKFGKENNLLLIIDDLLCDPELFVSYYAADKEFSTAEKSGNFYPGIRTPAPNFYIDSVFKLLSPMISRYFNLPGAYPNWISSDFSLLTLPPERLNTKQSIPHFDVLGPRQLAVLHYLCDEKQGGTSFYRHKQTDFEVINKERFEQYRNQIRAELTEYKPTGYVSSSTNYFEKIFTVPAKYNRLVVYQSQVLHSVQFDSPSLLNDVINGRLTVNTFINY</sequence>
<dbReference type="AlphaFoldDB" id="A0A5S3XQT0"/>
<name>A0A5S3XQT0_9GAMM</name>
<dbReference type="RefSeq" id="WP_119862665.1">
    <property type="nucleotide sequence ID" value="NZ_PNCK01000045.1"/>
</dbReference>
<reference evidence="3 4" key="1">
    <citation type="submission" date="2017-12" db="EMBL/GenBank/DDBJ databases">
        <authorList>
            <person name="Paulsen S."/>
            <person name="Gram L.K."/>
        </authorList>
    </citation>
    <scope>NUCLEOTIDE SEQUENCE [LARGE SCALE GENOMIC DNA]</scope>
    <source>
        <strain evidence="2 4">S2231</strain>
        <strain evidence="1 3">S2233</strain>
    </source>
</reference>
<dbReference type="InterPro" id="IPR045617">
    <property type="entry name" value="DUF6445"/>
</dbReference>
<accession>A0A5S3XQT0</accession>
<protein>
    <submittedName>
        <fullName evidence="2">Uncharacterized protein</fullName>
    </submittedName>
</protein>